<dbReference type="InterPro" id="IPR008514">
    <property type="entry name" value="T6SS_Hcp"/>
</dbReference>
<keyword evidence="1" id="KW-0732">Signal</keyword>
<dbReference type="EMBL" id="AP019307">
    <property type="protein sequence ID" value="BBH16944.1"/>
    <property type="molecule type" value="Genomic_DNA"/>
</dbReference>
<keyword evidence="3" id="KW-1185">Reference proteome</keyword>
<proteinExistence type="predicted"/>
<organism evidence="2 3">
    <name type="scientific">Nocardioides baekrokdamisoli</name>
    <dbReference type="NCBI Taxonomy" id="1804624"/>
    <lineage>
        <taxon>Bacteria</taxon>
        <taxon>Bacillati</taxon>
        <taxon>Actinomycetota</taxon>
        <taxon>Actinomycetes</taxon>
        <taxon>Propionibacteriales</taxon>
        <taxon>Nocardioidaceae</taxon>
        <taxon>Nocardioides</taxon>
    </lineage>
</organism>
<dbReference type="Proteomes" id="UP000271573">
    <property type="component" value="Chromosome"/>
</dbReference>
<dbReference type="Pfam" id="PF05638">
    <property type="entry name" value="T6SS_HCP"/>
    <property type="match status" value="1"/>
</dbReference>
<sequence length="198" mass="20479">MLGSIATPRRTGSVLALAITVVCVLAFALRGGAAHAAIPQVVPAGGSPIYGTCTGQKSGVIKGDATAAGHVGQWNVVSISDGLTSPRDAASGLPTGQLQHSQIRVSMLAGPQTVRLIQSLTTNEVLTSCQFWFYRPSPTGAQTNYLRIQLSNAGIGSYTLTGVANSKVGTTFTFTYQHIAWTWTQGGVTASDTWGGVA</sequence>
<feature type="chain" id="PRO_5017990689" evidence="1">
    <location>
        <begin position="37"/>
        <end position="198"/>
    </location>
</feature>
<evidence type="ECO:0000313" key="3">
    <source>
        <dbReference type="Proteomes" id="UP000271573"/>
    </source>
</evidence>
<protein>
    <submittedName>
        <fullName evidence="2">Uncharacterized protein</fullName>
    </submittedName>
</protein>
<gene>
    <name evidence="2" type="ORF">Back2_12310</name>
</gene>
<accession>A0A3G9J0F2</accession>
<dbReference type="RefSeq" id="WP_164512497.1">
    <property type="nucleotide sequence ID" value="NZ_AP019307.1"/>
</dbReference>
<reference evidence="2 3" key="1">
    <citation type="submission" date="2018-11" db="EMBL/GenBank/DDBJ databases">
        <title>Complete genome sequence of Nocardioides baekrokdamisoli strain KCTC 39748.</title>
        <authorList>
            <person name="Kang S.W."/>
            <person name="Lee K.C."/>
            <person name="Kim K.K."/>
            <person name="Kim J.S."/>
            <person name="Kim D.S."/>
            <person name="Ko S.H."/>
            <person name="Yang S.H."/>
            <person name="Shin Y.K."/>
            <person name="Lee J.S."/>
        </authorList>
    </citation>
    <scope>NUCLEOTIDE SEQUENCE [LARGE SCALE GENOMIC DNA]</scope>
    <source>
        <strain evidence="2 3">KCTC 39748</strain>
    </source>
</reference>
<evidence type="ECO:0000256" key="1">
    <source>
        <dbReference type="SAM" id="SignalP"/>
    </source>
</evidence>
<dbReference type="NCBIfam" id="TIGR03344">
    <property type="entry name" value="VI_effect_Hcp1"/>
    <property type="match status" value="1"/>
</dbReference>
<dbReference type="InterPro" id="IPR036624">
    <property type="entry name" value="Hcp1-lik_sf"/>
</dbReference>
<dbReference type="KEGG" id="nbe:Back2_12310"/>
<feature type="signal peptide" evidence="1">
    <location>
        <begin position="1"/>
        <end position="36"/>
    </location>
</feature>
<dbReference type="Gene3D" id="2.30.110.20">
    <property type="entry name" value="Hcp1-like"/>
    <property type="match status" value="1"/>
</dbReference>
<dbReference type="SUPFAM" id="SSF141452">
    <property type="entry name" value="Hcp1-like"/>
    <property type="match status" value="1"/>
</dbReference>
<name>A0A3G9J0F2_9ACTN</name>
<dbReference type="AlphaFoldDB" id="A0A3G9J0F2"/>
<evidence type="ECO:0000313" key="2">
    <source>
        <dbReference type="EMBL" id="BBH16944.1"/>
    </source>
</evidence>